<feature type="domain" description="OmpA-like" evidence="5">
    <location>
        <begin position="185"/>
        <end position="303"/>
    </location>
</feature>
<dbReference type="RefSeq" id="WP_183529852.1">
    <property type="nucleotide sequence ID" value="NZ_JACIJM010000007.1"/>
</dbReference>
<dbReference type="PROSITE" id="PS51123">
    <property type="entry name" value="OMPA_2"/>
    <property type="match status" value="1"/>
</dbReference>
<evidence type="ECO:0000256" key="2">
    <source>
        <dbReference type="ARBA" id="ARBA00023136"/>
    </source>
</evidence>
<dbReference type="Gene3D" id="3.30.1330.60">
    <property type="entry name" value="OmpA-like domain"/>
    <property type="match status" value="1"/>
</dbReference>
<name>A0A7W9F0K9_9RHOB</name>
<evidence type="ECO:0000313" key="7">
    <source>
        <dbReference type="Proteomes" id="UP000535415"/>
    </source>
</evidence>
<dbReference type="GO" id="GO:0009279">
    <property type="term" value="C:cell outer membrane"/>
    <property type="evidence" value="ECO:0007669"/>
    <property type="project" value="UniProtKB-SubCell"/>
</dbReference>
<dbReference type="PRINTS" id="PR01021">
    <property type="entry name" value="OMPADOMAIN"/>
</dbReference>
<comment type="subcellular location">
    <subcellularLocation>
        <location evidence="1">Cell outer membrane</location>
    </subcellularLocation>
</comment>
<dbReference type="PANTHER" id="PTHR30329:SF21">
    <property type="entry name" value="LIPOPROTEIN YIAD-RELATED"/>
    <property type="match status" value="1"/>
</dbReference>
<sequence length="305" mass="32204">MPRIVMAQDLTMPGNAVATHQEAGAPNTLRVATGAWSDGALPNIMAEGTLAQSGWKISAAGLTTLQILQPLRDQLIADGYDVVFTCVDTTCGGFDFRFAIDVLPPPDMQVNLGDFRYWAGTKTDENGPDYVAILTSQIGNAAYVQIDRISNGGDVGRVSTQGSAITATAKPAPTDSTTPDMTTALNSVGRTVLDDLSFANGSADLADETYASLKTLAAYLQANPSLQIALVGHTDASGSLDGNIALSKRRARAVRQRLINRYDIPPSQLDAQGMGYLSPVGNNLTDAGRDANRRVEAIITSTEID</sequence>
<accession>A0A7W9F0K9</accession>
<dbReference type="AlphaFoldDB" id="A0A7W9F0K9"/>
<evidence type="ECO:0000313" key="6">
    <source>
        <dbReference type="EMBL" id="MBB5723026.1"/>
    </source>
</evidence>
<dbReference type="SUPFAM" id="SSF103088">
    <property type="entry name" value="OmpA-like"/>
    <property type="match status" value="1"/>
</dbReference>
<dbReference type="Pfam" id="PF00691">
    <property type="entry name" value="OmpA"/>
    <property type="match status" value="1"/>
</dbReference>
<proteinExistence type="predicted"/>
<keyword evidence="7" id="KW-1185">Reference proteome</keyword>
<protein>
    <submittedName>
        <fullName evidence="6">OOP family OmpA-OmpF porin</fullName>
    </submittedName>
</protein>
<dbReference type="Proteomes" id="UP000535415">
    <property type="component" value="Unassembled WGS sequence"/>
</dbReference>
<reference evidence="6 7" key="1">
    <citation type="submission" date="2020-08" db="EMBL/GenBank/DDBJ databases">
        <title>Genomic Encyclopedia of Type Strains, Phase IV (KMG-IV): sequencing the most valuable type-strain genomes for metagenomic binning, comparative biology and taxonomic classification.</title>
        <authorList>
            <person name="Goeker M."/>
        </authorList>
    </citation>
    <scope>NUCLEOTIDE SEQUENCE [LARGE SCALE GENOMIC DNA]</scope>
    <source>
        <strain evidence="6 7">DSM 101064</strain>
    </source>
</reference>
<organism evidence="6 7">
    <name type="scientific">Yoonia ponticola</name>
    <dbReference type="NCBI Taxonomy" id="1524255"/>
    <lineage>
        <taxon>Bacteria</taxon>
        <taxon>Pseudomonadati</taxon>
        <taxon>Pseudomonadota</taxon>
        <taxon>Alphaproteobacteria</taxon>
        <taxon>Rhodobacterales</taxon>
        <taxon>Paracoccaceae</taxon>
        <taxon>Yoonia</taxon>
    </lineage>
</organism>
<evidence type="ECO:0000259" key="5">
    <source>
        <dbReference type="PROSITE" id="PS51123"/>
    </source>
</evidence>
<dbReference type="InterPro" id="IPR006665">
    <property type="entry name" value="OmpA-like"/>
</dbReference>
<keyword evidence="2 4" id="KW-0472">Membrane</keyword>
<dbReference type="CDD" id="cd07185">
    <property type="entry name" value="OmpA_C-like"/>
    <property type="match status" value="1"/>
</dbReference>
<dbReference type="PANTHER" id="PTHR30329">
    <property type="entry name" value="STATOR ELEMENT OF FLAGELLAR MOTOR COMPLEX"/>
    <property type="match status" value="1"/>
</dbReference>
<evidence type="ECO:0000256" key="4">
    <source>
        <dbReference type="PROSITE-ProRule" id="PRU00473"/>
    </source>
</evidence>
<evidence type="ECO:0000256" key="1">
    <source>
        <dbReference type="ARBA" id="ARBA00004442"/>
    </source>
</evidence>
<evidence type="ECO:0000256" key="3">
    <source>
        <dbReference type="ARBA" id="ARBA00023237"/>
    </source>
</evidence>
<dbReference type="EMBL" id="JACIJM010000007">
    <property type="protein sequence ID" value="MBB5723026.1"/>
    <property type="molecule type" value="Genomic_DNA"/>
</dbReference>
<keyword evidence="3" id="KW-0998">Cell outer membrane</keyword>
<dbReference type="InterPro" id="IPR006664">
    <property type="entry name" value="OMP_bac"/>
</dbReference>
<dbReference type="InterPro" id="IPR036737">
    <property type="entry name" value="OmpA-like_sf"/>
</dbReference>
<gene>
    <name evidence="6" type="ORF">FHS72_002662</name>
</gene>
<dbReference type="InterPro" id="IPR050330">
    <property type="entry name" value="Bact_OuterMem_StrucFunc"/>
</dbReference>
<comment type="caution">
    <text evidence="6">The sequence shown here is derived from an EMBL/GenBank/DDBJ whole genome shotgun (WGS) entry which is preliminary data.</text>
</comment>